<keyword evidence="2" id="KW-1185">Reference proteome</keyword>
<dbReference type="Proteomes" id="UP000664357">
    <property type="component" value="Unassembled WGS sequence"/>
</dbReference>
<evidence type="ECO:0000313" key="1">
    <source>
        <dbReference type="EMBL" id="MEO1770931.1"/>
    </source>
</evidence>
<sequence length="72" mass="8289">MENIEIGRTYLCRAIGLEKEVVGVVEQLYINTAMINVVTYDPIDRAKVIELQNRLLVKYEEISNQIELDHPA</sequence>
<dbReference type="RefSeq" id="WP_207704992.1">
    <property type="nucleotide sequence ID" value="NZ_JAFREL020000002.1"/>
</dbReference>
<dbReference type="EMBL" id="JAFREL020000002">
    <property type="protein sequence ID" value="MEO1770931.1"/>
    <property type="molecule type" value="Genomic_DNA"/>
</dbReference>
<proteinExistence type="predicted"/>
<gene>
    <name evidence="1" type="ORF">JZO67_002904</name>
</gene>
<organism evidence="1 2">
    <name type="scientific">Candidatus Enterococcus ferrettii</name>
    <dbReference type="NCBI Taxonomy" id="2815324"/>
    <lineage>
        <taxon>Bacteria</taxon>
        <taxon>Bacillati</taxon>
        <taxon>Bacillota</taxon>
        <taxon>Bacilli</taxon>
        <taxon>Lactobacillales</taxon>
        <taxon>Enterococcaceae</taxon>
        <taxon>Enterococcus</taxon>
    </lineage>
</organism>
<reference evidence="1 2" key="1">
    <citation type="submission" date="2021-03" db="EMBL/GenBank/DDBJ databases">
        <authorList>
            <person name="Gilmore M.S."/>
            <person name="Schwartzman J."/>
            <person name="Van Tyne D."/>
            <person name="Martin M."/>
            <person name="Earl A.M."/>
            <person name="Manson A.L."/>
            <person name="Straub T."/>
            <person name="Salamzade R."/>
            <person name="Saavedra J."/>
            <person name="Lebreton F."/>
            <person name="Prichula J."/>
            <person name="Schaufler K."/>
            <person name="Gaca A."/>
            <person name="Sgardioli B."/>
            <person name="Wagenaar J."/>
            <person name="Strong T."/>
        </authorList>
    </citation>
    <scope>NUCLEOTIDE SEQUENCE [LARGE SCALE GENOMIC DNA]</scope>
    <source>
        <strain evidence="1 2">665A</strain>
    </source>
</reference>
<reference evidence="1 2" key="2">
    <citation type="submission" date="2024-02" db="EMBL/GenBank/DDBJ databases">
        <title>The Genome Sequence of Enterococcus sp. DIV0159.</title>
        <authorList>
            <person name="Earl A."/>
            <person name="Manson A."/>
            <person name="Gilmore M."/>
            <person name="Sanders J."/>
            <person name="Shea T."/>
            <person name="Howe W."/>
            <person name="Livny J."/>
            <person name="Cuomo C."/>
            <person name="Neafsey D."/>
            <person name="Birren B."/>
        </authorList>
    </citation>
    <scope>NUCLEOTIDE SEQUENCE [LARGE SCALE GENOMIC DNA]</scope>
    <source>
        <strain evidence="1 2">665A</strain>
    </source>
</reference>
<name>A0ABV0EQN1_9ENTE</name>
<protein>
    <submittedName>
        <fullName evidence="1">Uncharacterized protein</fullName>
    </submittedName>
</protein>
<evidence type="ECO:0000313" key="2">
    <source>
        <dbReference type="Proteomes" id="UP000664357"/>
    </source>
</evidence>
<accession>A0ABV0EQN1</accession>
<comment type="caution">
    <text evidence="1">The sequence shown here is derived from an EMBL/GenBank/DDBJ whole genome shotgun (WGS) entry which is preliminary data.</text>
</comment>